<evidence type="ECO:0000313" key="2">
    <source>
        <dbReference type="Proteomes" id="UP000092460"/>
    </source>
</evidence>
<organism evidence="1 2">
    <name type="scientific">Glossina palpalis gambiensis</name>
    <dbReference type="NCBI Taxonomy" id="67801"/>
    <lineage>
        <taxon>Eukaryota</taxon>
        <taxon>Metazoa</taxon>
        <taxon>Ecdysozoa</taxon>
        <taxon>Arthropoda</taxon>
        <taxon>Hexapoda</taxon>
        <taxon>Insecta</taxon>
        <taxon>Pterygota</taxon>
        <taxon>Neoptera</taxon>
        <taxon>Endopterygota</taxon>
        <taxon>Diptera</taxon>
        <taxon>Brachycera</taxon>
        <taxon>Muscomorpha</taxon>
        <taxon>Hippoboscoidea</taxon>
        <taxon>Glossinidae</taxon>
        <taxon>Glossina</taxon>
    </lineage>
</organism>
<dbReference type="VEuPathDB" id="VectorBase:GPPI043114"/>
<dbReference type="AlphaFoldDB" id="A0A1B0BX19"/>
<reference evidence="2" key="1">
    <citation type="submission" date="2015-01" db="EMBL/GenBank/DDBJ databases">
        <authorList>
            <person name="Aksoy S."/>
            <person name="Warren W."/>
            <person name="Wilson R.K."/>
        </authorList>
    </citation>
    <scope>NUCLEOTIDE SEQUENCE [LARGE SCALE GENOMIC DNA]</scope>
    <source>
        <strain evidence="2">IAEA</strain>
    </source>
</reference>
<sequence length="88" mass="10011">MNTPTLPSLSLPAVLLNKLAYHEHSMSIESNSSKTYLHKNKGMHIYHRAEILCKQKNILQISGAHDLRYACKVETFLNLPSYVNQVES</sequence>
<reference evidence="1" key="2">
    <citation type="submission" date="2020-05" db="UniProtKB">
        <authorList>
            <consortium name="EnsemblMetazoa"/>
        </authorList>
    </citation>
    <scope>IDENTIFICATION</scope>
    <source>
        <strain evidence="1">IAEA</strain>
    </source>
</reference>
<protein>
    <submittedName>
        <fullName evidence="1">Uncharacterized protein</fullName>
    </submittedName>
</protein>
<name>A0A1B0BX19_9MUSC</name>
<accession>A0A1B0BX19</accession>
<proteinExistence type="predicted"/>
<dbReference type="EnsemblMetazoa" id="GPPI043114-RA">
    <property type="protein sequence ID" value="GPPI043114-PA"/>
    <property type="gene ID" value="GPPI043114"/>
</dbReference>
<dbReference type="Proteomes" id="UP000092460">
    <property type="component" value="Unassembled WGS sequence"/>
</dbReference>
<dbReference type="EMBL" id="JXJN01022029">
    <property type="status" value="NOT_ANNOTATED_CDS"/>
    <property type="molecule type" value="Genomic_DNA"/>
</dbReference>
<keyword evidence="2" id="KW-1185">Reference proteome</keyword>
<evidence type="ECO:0000313" key="1">
    <source>
        <dbReference type="EnsemblMetazoa" id="GPPI043114-PA"/>
    </source>
</evidence>